<keyword evidence="2" id="KW-1185">Reference proteome</keyword>
<evidence type="ECO:0000313" key="2">
    <source>
        <dbReference type="Proteomes" id="UP000675781"/>
    </source>
</evidence>
<dbReference type="Proteomes" id="UP000675781">
    <property type="component" value="Unassembled WGS sequence"/>
</dbReference>
<protein>
    <submittedName>
        <fullName evidence="1">Uncharacterized protein</fullName>
    </submittedName>
</protein>
<dbReference type="InterPro" id="IPR016181">
    <property type="entry name" value="Acyl_CoA_acyltransferase"/>
</dbReference>
<name>A0A941ISG6_9ACTN</name>
<dbReference type="SUPFAM" id="SSF55729">
    <property type="entry name" value="Acyl-CoA N-acyltransferases (Nat)"/>
    <property type="match status" value="1"/>
</dbReference>
<sequence>MTTSKILQLDPRMPGTLEELLPVLRAAVAVDQPRYPEPDAGWLKVVTAENPTRERWILAARDAAGGVVSFARLQRDLNANRTLCYGVVWTVPEHRDGAAEAALVEQAKALARGVGCDR</sequence>
<accession>A0A941ISG6</accession>
<dbReference type="Gene3D" id="3.40.630.30">
    <property type="match status" value="1"/>
</dbReference>
<comment type="caution">
    <text evidence="1">The sequence shown here is derived from an EMBL/GenBank/DDBJ whole genome shotgun (WGS) entry which is preliminary data.</text>
</comment>
<dbReference type="RefSeq" id="WP_212534307.1">
    <property type="nucleotide sequence ID" value="NZ_JAGSOG010000782.1"/>
</dbReference>
<proteinExistence type="predicted"/>
<feature type="non-terminal residue" evidence="1">
    <location>
        <position position="118"/>
    </location>
</feature>
<dbReference type="EMBL" id="JAGSOG010000782">
    <property type="protein sequence ID" value="MBR7839925.1"/>
    <property type="molecule type" value="Genomic_DNA"/>
</dbReference>
<organism evidence="1 2">
    <name type="scientific">Actinospica durhamensis</name>
    <dbReference type="NCBI Taxonomy" id="1508375"/>
    <lineage>
        <taxon>Bacteria</taxon>
        <taxon>Bacillati</taxon>
        <taxon>Actinomycetota</taxon>
        <taxon>Actinomycetes</taxon>
        <taxon>Catenulisporales</taxon>
        <taxon>Actinospicaceae</taxon>
        <taxon>Actinospica</taxon>
    </lineage>
</organism>
<evidence type="ECO:0000313" key="1">
    <source>
        <dbReference type="EMBL" id="MBR7839925.1"/>
    </source>
</evidence>
<reference evidence="1" key="1">
    <citation type="submission" date="2021-04" db="EMBL/GenBank/DDBJ databases">
        <title>Genome based classification of Actinospica acidithermotolerans sp. nov., an actinobacterium isolated from an Indonesian hot spring.</title>
        <authorList>
            <person name="Kusuma A.B."/>
            <person name="Putra K.E."/>
            <person name="Nafisah S."/>
            <person name="Loh J."/>
            <person name="Nouioui I."/>
            <person name="Goodfellow M."/>
        </authorList>
    </citation>
    <scope>NUCLEOTIDE SEQUENCE</scope>
    <source>
        <strain evidence="1">CSCA 57</strain>
    </source>
</reference>
<gene>
    <name evidence="1" type="ORF">KDL01_42220</name>
</gene>
<dbReference type="AlphaFoldDB" id="A0A941ISG6"/>